<evidence type="ECO:0000256" key="8">
    <source>
        <dbReference type="ARBA" id="ARBA00023214"/>
    </source>
</evidence>
<feature type="transmembrane region" description="Helical" evidence="10">
    <location>
        <begin position="394"/>
        <end position="416"/>
    </location>
</feature>
<evidence type="ECO:0000313" key="12">
    <source>
        <dbReference type="Proteomes" id="UP000295830"/>
    </source>
</evidence>
<comment type="caution">
    <text evidence="11">The sequence shown here is derived from an EMBL/GenBank/DDBJ whole genome shotgun (WGS) entry which is preliminary data.</text>
</comment>
<name>A0A4R7JQU7_9GAMM</name>
<dbReference type="PRINTS" id="PR00762">
    <property type="entry name" value="CLCHANNEL"/>
</dbReference>
<evidence type="ECO:0000256" key="10">
    <source>
        <dbReference type="SAM" id="Phobius"/>
    </source>
</evidence>
<dbReference type="PANTHER" id="PTHR43427">
    <property type="entry name" value="CHLORIDE CHANNEL PROTEIN CLC-E"/>
    <property type="match status" value="1"/>
</dbReference>
<dbReference type="InterPro" id="IPR046342">
    <property type="entry name" value="CBS_dom_sf"/>
</dbReference>
<keyword evidence="5" id="KW-0406">Ion transport</keyword>
<dbReference type="InterPro" id="IPR014743">
    <property type="entry name" value="Cl-channel_core"/>
</dbReference>
<evidence type="ECO:0000313" key="11">
    <source>
        <dbReference type="EMBL" id="TDT40154.1"/>
    </source>
</evidence>
<evidence type="ECO:0000256" key="1">
    <source>
        <dbReference type="ARBA" id="ARBA00004141"/>
    </source>
</evidence>
<keyword evidence="2" id="KW-0813">Transport</keyword>
<dbReference type="Pfam" id="PF00654">
    <property type="entry name" value="Voltage_CLC"/>
    <property type="match status" value="1"/>
</dbReference>
<dbReference type="SUPFAM" id="SSF54631">
    <property type="entry name" value="CBS-domain pair"/>
    <property type="match status" value="1"/>
</dbReference>
<feature type="transmembrane region" description="Helical" evidence="10">
    <location>
        <begin position="288"/>
        <end position="305"/>
    </location>
</feature>
<dbReference type="EMBL" id="SOAX01000004">
    <property type="protein sequence ID" value="TDT40154.1"/>
    <property type="molecule type" value="Genomic_DNA"/>
</dbReference>
<dbReference type="Proteomes" id="UP000295830">
    <property type="component" value="Unassembled WGS sequence"/>
</dbReference>
<feature type="transmembrane region" description="Helical" evidence="10">
    <location>
        <begin position="210"/>
        <end position="235"/>
    </location>
</feature>
<dbReference type="InterPro" id="IPR001807">
    <property type="entry name" value="ClC"/>
</dbReference>
<organism evidence="11 12">
    <name type="scientific">Halospina denitrificans</name>
    <dbReference type="NCBI Taxonomy" id="332522"/>
    <lineage>
        <taxon>Bacteria</taxon>
        <taxon>Pseudomonadati</taxon>
        <taxon>Pseudomonadota</taxon>
        <taxon>Gammaproteobacteria</taxon>
        <taxon>Halospina</taxon>
    </lineage>
</organism>
<keyword evidence="4 10" id="KW-1133">Transmembrane helix</keyword>
<dbReference type="GO" id="GO:0034707">
    <property type="term" value="C:chloride channel complex"/>
    <property type="evidence" value="ECO:0007669"/>
    <property type="project" value="UniProtKB-KW"/>
</dbReference>
<evidence type="ECO:0000256" key="7">
    <source>
        <dbReference type="ARBA" id="ARBA00023173"/>
    </source>
</evidence>
<dbReference type="AlphaFoldDB" id="A0A4R7JQU7"/>
<keyword evidence="7" id="KW-0869">Chloride channel</keyword>
<feature type="transmembrane region" description="Helical" evidence="10">
    <location>
        <begin position="247"/>
        <end position="268"/>
    </location>
</feature>
<evidence type="ECO:0000256" key="4">
    <source>
        <dbReference type="ARBA" id="ARBA00022989"/>
    </source>
</evidence>
<dbReference type="Gene3D" id="1.10.3080.10">
    <property type="entry name" value="Clc chloride channel"/>
    <property type="match status" value="1"/>
</dbReference>
<protein>
    <submittedName>
        <fullName evidence="11">CIC family chloride channel protein</fullName>
    </submittedName>
</protein>
<evidence type="ECO:0000256" key="6">
    <source>
        <dbReference type="ARBA" id="ARBA00023136"/>
    </source>
</evidence>
<reference evidence="11 12" key="1">
    <citation type="submission" date="2019-03" db="EMBL/GenBank/DDBJ databases">
        <title>Genomic Encyclopedia of Type Strains, Phase IV (KMG-IV): sequencing the most valuable type-strain genomes for metagenomic binning, comparative biology and taxonomic classification.</title>
        <authorList>
            <person name="Goeker M."/>
        </authorList>
    </citation>
    <scope>NUCLEOTIDE SEQUENCE [LARGE SCALE GENOMIC DNA]</scope>
    <source>
        <strain evidence="11 12">DSM 15505</strain>
    </source>
</reference>
<dbReference type="OrthoDB" id="9767361at2"/>
<feature type="transmembrane region" description="Helical" evidence="10">
    <location>
        <begin position="358"/>
        <end position="382"/>
    </location>
</feature>
<evidence type="ECO:0000256" key="2">
    <source>
        <dbReference type="ARBA" id="ARBA00022448"/>
    </source>
</evidence>
<dbReference type="SUPFAM" id="SSF81340">
    <property type="entry name" value="Clc chloride channel"/>
    <property type="match status" value="1"/>
</dbReference>
<keyword evidence="3 10" id="KW-0812">Transmembrane</keyword>
<keyword evidence="12" id="KW-1185">Reference proteome</keyword>
<accession>A0A4R7JQU7</accession>
<comment type="subcellular location">
    <subcellularLocation>
        <location evidence="1">Membrane</location>
        <topology evidence="1">Multi-pass membrane protein</topology>
    </subcellularLocation>
</comment>
<sequence>MSSDTENPTPRTSGRQEEEHEAQPVIFCLIAIVVGIVTGIGAIAFHHLISFFHNVFFYGRLAVDSGNETLLEPSIWGPFVVLVPVIGGLGVVTLTRTFAPEARGSGVPEVIDAVYFREGLIRPVVAGAKSLASALSIGSGASVGREGPIIQIGASLASSIARLVHLSTWQRITLIAAGAGGGIAATFNTPLGGVMFAIELMLPELSSRTFLPVVLSTATAAYIGRLALGMTPAFLIPAPEAVTAATLGVHNILAMSVLGVACGLASWGFIQLQSVTETGFERLTRNHYLRHTAGMLMVGFILLAVQQFSGHYHVAGASYATISEILHGNLVALQLLVFLFVAKLFATTLSLGSGSSGGIFSPALFLGATLGAAFGTALSIIWPGADINPMNYAVVGMASIVGGVTGAAMTAIVMVFEMTRDYVIIIPLIIAVAISIGVRRGLLNETIYTIKLARRGKHFSSERHRNLFLLRHAEDFMEESFVHLAPDTLVDDAFERIGRDADVNYVLLTNGVGIVTAVLPFSELLNAEHEGNAHSMRLDELDAQDFVFVHANNILSEAVKQLTNAGVLYAVVIPDQSEEPPPTQVLGVLDKDHLADSVMEQFRTFSTGG</sequence>
<dbReference type="CDD" id="cd00400">
    <property type="entry name" value="Voltage_gated_ClC"/>
    <property type="match status" value="1"/>
</dbReference>
<evidence type="ECO:0000256" key="9">
    <source>
        <dbReference type="ARBA" id="ARBA00023303"/>
    </source>
</evidence>
<feature type="transmembrane region" description="Helical" evidence="10">
    <location>
        <begin position="75"/>
        <end position="95"/>
    </location>
</feature>
<feature type="transmembrane region" description="Helical" evidence="10">
    <location>
        <begin position="172"/>
        <end position="198"/>
    </location>
</feature>
<feature type="transmembrane region" description="Helical" evidence="10">
    <location>
        <begin position="25"/>
        <end position="49"/>
    </location>
</feature>
<dbReference type="PANTHER" id="PTHR43427:SF6">
    <property type="entry name" value="CHLORIDE CHANNEL PROTEIN CLC-E"/>
    <property type="match status" value="1"/>
</dbReference>
<proteinExistence type="predicted"/>
<evidence type="ECO:0000256" key="3">
    <source>
        <dbReference type="ARBA" id="ARBA00022692"/>
    </source>
</evidence>
<feature type="transmembrane region" description="Helical" evidence="10">
    <location>
        <begin position="422"/>
        <end position="442"/>
    </location>
</feature>
<keyword evidence="9" id="KW-0407">Ion channel</keyword>
<gene>
    <name evidence="11" type="ORF">DES49_1918</name>
</gene>
<dbReference type="InterPro" id="IPR050368">
    <property type="entry name" value="ClC-type_chloride_channel"/>
</dbReference>
<keyword evidence="6 10" id="KW-0472">Membrane</keyword>
<feature type="transmembrane region" description="Helical" evidence="10">
    <location>
        <begin position="326"/>
        <end position="346"/>
    </location>
</feature>
<dbReference type="GO" id="GO:0005254">
    <property type="term" value="F:chloride channel activity"/>
    <property type="evidence" value="ECO:0007669"/>
    <property type="project" value="UniProtKB-KW"/>
</dbReference>
<dbReference type="RefSeq" id="WP_133736185.1">
    <property type="nucleotide sequence ID" value="NZ_SOAX01000004.1"/>
</dbReference>
<keyword evidence="8" id="KW-0868">Chloride</keyword>
<evidence type="ECO:0000256" key="5">
    <source>
        <dbReference type="ARBA" id="ARBA00023065"/>
    </source>
</evidence>